<dbReference type="RefSeq" id="WP_014456368.1">
    <property type="nucleotide sequence ID" value="NC_017098.1"/>
</dbReference>
<evidence type="ECO:0000259" key="2">
    <source>
        <dbReference type="Pfam" id="PF02543"/>
    </source>
</evidence>
<dbReference type="Gene3D" id="3.30.420.40">
    <property type="match status" value="2"/>
</dbReference>
<dbReference type="GO" id="GO:0016740">
    <property type="term" value="F:transferase activity"/>
    <property type="evidence" value="ECO:0007669"/>
    <property type="project" value="UniProtKB-KW"/>
</dbReference>
<feature type="domain" description="Carbamoyltransferase" evidence="2">
    <location>
        <begin position="2"/>
        <end position="345"/>
    </location>
</feature>
<dbReference type="STRING" id="889378.Spiaf_2354"/>
<dbReference type="HOGENOM" id="CLU_014411_2_0_12"/>
<dbReference type="PATRIC" id="fig|889378.3.peg.2328"/>
<comment type="similarity">
    <text evidence="1">Belongs to the NodU/CmcH family.</text>
</comment>
<dbReference type="Gene3D" id="3.90.870.20">
    <property type="entry name" value="Carbamoyltransferase, C-terminal domain"/>
    <property type="match status" value="1"/>
</dbReference>
<sequence length="626" mass="69424">MRILGISAFYHDSAAALIEDGRIVAAAQEERFSRRKGDAGFPAHAVDYCLSEAGITTAELDAVCYYDKPIITFERLLSSYLHRAPFGLRSFLKAMPVWFKQKLWMEDVIRSHLPGDRQINDRIEILFARHHHSHAASAFYPSPFEHAAVVTLDGVGEWDTTTIGRGSGTSLQLERSIHFPHSLGLYYSAFTYYCGFKVNSGEYKLMGLAPYGTPRYAQQIRDHILQLAADGSFTLNQRYFNYVSGLKMINRRFEKLFGAPALPQGAAPTPFYMDIAASAQVVLEEAVLAIARHARELTGERYLVLAGGVALNSVANFKLLQQAGFDDIWIQPAAGDAGGAVGAALYAAHALHSQPRPHLNTAPGADHPVYAPPQDGMNGGALGPHYREPEAASQLDSLQAVYTRLPDDELFRTVAEDIANGRVVGWFDGRMEFGPRALGRRSILGDARSPEMQRTMNLKIKFREGFRPFAPVVAASHTAEWFNIDRSSPYMLLVCPVAEGKLLPAPAHEPSGFERLQVSRSQIPAVTHVDSSARIQTVHPETNPRFAALLQAFYELTGCPVMINTSFNVRGEPIVCRPEDAYRCFLGTDMDALVVGNLYLRKQDQPGRTEFTQELLQEWRDSHVID</sequence>
<name>H9ULJ3_SPIAZ</name>
<gene>
    <name evidence="4" type="ordered locus">Spiaf_2354</name>
</gene>
<dbReference type="InterPro" id="IPR043129">
    <property type="entry name" value="ATPase_NBD"/>
</dbReference>
<evidence type="ECO:0000313" key="4">
    <source>
        <dbReference type="EMBL" id="AFG38386.1"/>
    </source>
</evidence>
<dbReference type="PANTHER" id="PTHR34847">
    <property type="entry name" value="NODULATION PROTEIN U"/>
    <property type="match status" value="1"/>
</dbReference>
<dbReference type="EMBL" id="CP003282">
    <property type="protein sequence ID" value="AFG38386.1"/>
    <property type="molecule type" value="Genomic_DNA"/>
</dbReference>
<evidence type="ECO:0000313" key="5">
    <source>
        <dbReference type="Proteomes" id="UP000007383"/>
    </source>
</evidence>
<evidence type="ECO:0000256" key="1">
    <source>
        <dbReference type="ARBA" id="ARBA00006129"/>
    </source>
</evidence>
<evidence type="ECO:0000259" key="3">
    <source>
        <dbReference type="Pfam" id="PF16861"/>
    </source>
</evidence>
<dbReference type="PANTHER" id="PTHR34847:SF1">
    <property type="entry name" value="NODULATION PROTEIN U"/>
    <property type="match status" value="1"/>
</dbReference>
<keyword evidence="5" id="KW-1185">Reference proteome</keyword>
<dbReference type="InterPro" id="IPR051338">
    <property type="entry name" value="NodU/CmcH_Carbamoyltrnsfr"/>
</dbReference>
<dbReference type="eggNOG" id="COG2192">
    <property type="taxonomic scope" value="Bacteria"/>
</dbReference>
<dbReference type="InterPro" id="IPR038152">
    <property type="entry name" value="Carbam_trans_C_sf"/>
</dbReference>
<organism evidence="4 5">
    <name type="scientific">Spirochaeta africana (strain ATCC 700263 / DSM 8902 / Z-7692)</name>
    <dbReference type="NCBI Taxonomy" id="889378"/>
    <lineage>
        <taxon>Bacteria</taxon>
        <taxon>Pseudomonadati</taxon>
        <taxon>Spirochaetota</taxon>
        <taxon>Spirochaetia</taxon>
        <taxon>Spirochaetales</taxon>
        <taxon>Spirochaetaceae</taxon>
        <taxon>Spirochaeta</taxon>
    </lineage>
</organism>
<dbReference type="SUPFAM" id="SSF53067">
    <property type="entry name" value="Actin-like ATPase domain"/>
    <property type="match status" value="1"/>
</dbReference>
<dbReference type="Pfam" id="PF02543">
    <property type="entry name" value="Carbam_trans_N"/>
    <property type="match status" value="1"/>
</dbReference>
<proteinExistence type="inferred from homology"/>
<dbReference type="InterPro" id="IPR031730">
    <property type="entry name" value="Carbam_trans_C"/>
</dbReference>
<accession>H9ULJ3</accession>
<dbReference type="AlphaFoldDB" id="H9ULJ3"/>
<reference evidence="5" key="1">
    <citation type="journal article" date="2013" name="Stand. Genomic Sci.">
        <title>Complete genome sequence of the halophilic bacterium Spirochaeta africana type strain (Z-7692(T)) from the alkaline Lake Magadi in the East African Rift.</title>
        <authorList>
            <person name="Liolos K."/>
            <person name="Abt B."/>
            <person name="Scheuner C."/>
            <person name="Teshima H."/>
            <person name="Held B."/>
            <person name="Lapidus A."/>
            <person name="Nolan M."/>
            <person name="Lucas S."/>
            <person name="Deshpande S."/>
            <person name="Cheng J.F."/>
            <person name="Tapia R."/>
            <person name="Goodwin L.A."/>
            <person name="Pitluck S."/>
            <person name="Pagani I."/>
            <person name="Ivanova N."/>
            <person name="Mavromatis K."/>
            <person name="Mikhailova N."/>
            <person name="Huntemann M."/>
            <person name="Pati A."/>
            <person name="Chen A."/>
            <person name="Palaniappan K."/>
            <person name="Land M."/>
            <person name="Rohde M."/>
            <person name="Tindall B.J."/>
            <person name="Detter J.C."/>
            <person name="Goker M."/>
            <person name="Bristow J."/>
            <person name="Eisen J.A."/>
            <person name="Markowitz V."/>
            <person name="Hugenholtz P."/>
            <person name="Woyke T."/>
            <person name="Klenk H.P."/>
            <person name="Kyrpides N.C."/>
        </authorList>
    </citation>
    <scope>NUCLEOTIDE SEQUENCE</scope>
    <source>
        <strain evidence="5">ATCC 700263 / DSM 8902 / Z-7692</strain>
    </source>
</reference>
<protein>
    <submittedName>
        <fullName evidence="4">Putative carbamoyl transferase, NodU family</fullName>
    </submittedName>
</protein>
<feature type="domain" description="Carbamoyltransferase C-terminal" evidence="3">
    <location>
        <begin position="415"/>
        <end position="602"/>
    </location>
</feature>
<dbReference type="KEGG" id="sfc:Spiaf_2354"/>
<dbReference type="CDD" id="cd24098">
    <property type="entry name" value="ASKHA_NBD_TobZ_N"/>
    <property type="match status" value="1"/>
</dbReference>
<keyword evidence="4" id="KW-0808">Transferase</keyword>
<dbReference type="Pfam" id="PF16861">
    <property type="entry name" value="Carbam_trans_C"/>
    <property type="match status" value="1"/>
</dbReference>
<dbReference type="InterPro" id="IPR003696">
    <property type="entry name" value="Carbtransf_dom"/>
</dbReference>
<dbReference type="OrthoDB" id="9780777at2"/>
<dbReference type="Proteomes" id="UP000007383">
    <property type="component" value="Chromosome"/>
</dbReference>